<evidence type="ECO:0000259" key="4">
    <source>
        <dbReference type="Pfam" id="PF02576"/>
    </source>
</evidence>
<keyword evidence="7" id="KW-1185">Reference proteome</keyword>
<dbReference type="InterPro" id="IPR028998">
    <property type="entry name" value="RimP_C"/>
</dbReference>
<evidence type="ECO:0000256" key="1">
    <source>
        <dbReference type="ARBA" id="ARBA00022490"/>
    </source>
</evidence>
<feature type="domain" description="Ribosome maturation factor RimP N-terminal" evidence="4">
    <location>
        <begin position="13"/>
        <end position="84"/>
    </location>
</feature>
<dbReference type="PANTHER" id="PTHR33867:SF1">
    <property type="entry name" value="RIBOSOME MATURATION FACTOR RIMP"/>
    <property type="match status" value="1"/>
</dbReference>
<evidence type="ECO:0000313" key="6">
    <source>
        <dbReference type="EMBL" id="BCK80322.1"/>
    </source>
</evidence>
<dbReference type="HAMAP" id="MF_01077">
    <property type="entry name" value="RimP"/>
    <property type="match status" value="1"/>
</dbReference>
<protein>
    <recommendedName>
        <fullName evidence="3">Ribosome maturation factor RimP</fullName>
    </recommendedName>
</protein>
<evidence type="ECO:0000259" key="5">
    <source>
        <dbReference type="Pfam" id="PF17384"/>
    </source>
</evidence>
<keyword evidence="1 3" id="KW-0963">Cytoplasm</keyword>
<evidence type="ECO:0000256" key="2">
    <source>
        <dbReference type="ARBA" id="ARBA00022517"/>
    </source>
</evidence>
<organism evidence="6 7">
    <name type="scientific">Vescimonas coprocola</name>
    <dbReference type="NCBI Taxonomy" id="2714355"/>
    <lineage>
        <taxon>Bacteria</taxon>
        <taxon>Bacillati</taxon>
        <taxon>Bacillota</taxon>
        <taxon>Clostridia</taxon>
        <taxon>Eubacteriales</taxon>
        <taxon>Oscillospiraceae</taxon>
        <taxon>Vescimonas</taxon>
    </lineage>
</organism>
<dbReference type="GO" id="GO:0000028">
    <property type="term" value="P:ribosomal small subunit assembly"/>
    <property type="evidence" value="ECO:0007669"/>
    <property type="project" value="TreeGrafter"/>
</dbReference>
<name>A0A810Q282_9FIRM</name>
<dbReference type="GO" id="GO:0006412">
    <property type="term" value="P:translation"/>
    <property type="evidence" value="ECO:0007669"/>
    <property type="project" value="TreeGrafter"/>
</dbReference>
<comment type="function">
    <text evidence="3">Required for maturation of 30S ribosomal subunits.</text>
</comment>
<evidence type="ECO:0000313" key="7">
    <source>
        <dbReference type="Proteomes" id="UP000681035"/>
    </source>
</evidence>
<dbReference type="SUPFAM" id="SSF75420">
    <property type="entry name" value="YhbC-like, N-terminal domain"/>
    <property type="match status" value="1"/>
</dbReference>
<dbReference type="Pfam" id="PF02576">
    <property type="entry name" value="RimP_N"/>
    <property type="match status" value="1"/>
</dbReference>
<dbReference type="Pfam" id="PF17384">
    <property type="entry name" value="DUF150_C"/>
    <property type="match status" value="1"/>
</dbReference>
<dbReference type="CDD" id="cd01734">
    <property type="entry name" value="YlxS_C"/>
    <property type="match status" value="1"/>
</dbReference>
<dbReference type="GO" id="GO:0005829">
    <property type="term" value="C:cytosol"/>
    <property type="evidence" value="ECO:0007669"/>
    <property type="project" value="TreeGrafter"/>
</dbReference>
<dbReference type="Proteomes" id="UP000681035">
    <property type="component" value="Chromosome"/>
</dbReference>
<dbReference type="PANTHER" id="PTHR33867">
    <property type="entry name" value="RIBOSOME MATURATION FACTOR RIMP"/>
    <property type="match status" value="1"/>
</dbReference>
<dbReference type="Gene3D" id="3.30.300.70">
    <property type="entry name" value="RimP-like superfamily, N-terminal"/>
    <property type="match status" value="1"/>
</dbReference>
<dbReference type="AlphaFoldDB" id="A0A810Q282"/>
<sequence>MAKKITELVAEVAAPVAQEQGCTLWDVEYVREAGQWYLRLYLDKEGGVDILDCEAVSRKVSDLLDELDPIEASYIFEVSSAGAERPLKRPSDFQQFMGSPVLLKTYKPVNGRKEFAGRLAGYDNGAVELDMGTAQPLRFEKQDIALVRLRVEF</sequence>
<dbReference type="InterPro" id="IPR028989">
    <property type="entry name" value="RimP_N"/>
</dbReference>
<dbReference type="KEGG" id="vcop:MM50RIKEN_00850"/>
<comment type="subcellular location">
    <subcellularLocation>
        <location evidence="3">Cytoplasm</location>
    </subcellularLocation>
</comment>
<comment type="similarity">
    <text evidence="3">Belongs to the RimP family.</text>
</comment>
<dbReference type="EMBL" id="AP023418">
    <property type="protein sequence ID" value="BCK80322.1"/>
    <property type="molecule type" value="Genomic_DNA"/>
</dbReference>
<evidence type="ECO:0000256" key="3">
    <source>
        <dbReference type="HAMAP-Rule" id="MF_01077"/>
    </source>
</evidence>
<dbReference type="SUPFAM" id="SSF74942">
    <property type="entry name" value="YhbC-like, C-terminal domain"/>
    <property type="match status" value="1"/>
</dbReference>
<accession>A0A810Q282</accession>
<dbReference type="InterPro" id="IPR035956">
    <property type="entry name" value="RimP_N_sf"/>
</dbReference>
<feature type="domain" description="Ribosome maturation factor RimP C-terminal" evidence="5">
    <location>
        <begin position="87"/>
        <end position="153"/>
    </location>
</feature>
<dbReference type="InterPro" id="IPR003728">
    <property type="entry name" value="Ribosome_maturation_RimP"/>
</dbReference>
<dbReference type="InterPro" id="IPR036847">
    <property type="entry name" value="RimP_C_sf"/>
</dbReference>
<keyword evidence="2 3" id="KW-0690">Ribosome biogenesis</keyword>
<proteinExistence type="inferred from homology"/>
<dbReference type="RefSeq" id="WP_213541294.1">
    <property type="nucleotide sequence ID" value="NZ_AP023418.1"/>
</dbReference>
<dbReference type="Gene3D" id="2.30.30.180">
    <property type="entry name" value="Ribosome maturation factor RimP, C-terminal domain"/>
    <property type="match status" value="1"/>
</dbReference>
<dbReference type="FunFam" id="3.30.300.70:FF:000001">
    <property type="entry name" value="Ribosome maturation factor RimP"/>
    <property type="match status" value="1"/>
</dbReference>
<reference evidence="6" key="1">
    <citation type="submission" date="2020-09" db="EMBL/GenBank/DDBJ databases">
        <title>New species isolated from human feces.</title>
        <authorList>
            <person name="Kitahara M."/>
            <person name="Shigeno Y."/>
            <person name="Shime M."/>
            <person name="Matsumoto Y."/>
            <person name="Nakamura S."/>
            <person name="Motooka D."/>
            <person name="Fukuoka S."/>
            <person name="Nishikawa H."/>
            <person name="Benno Y."/>
        </authorList>
    </citation>
    <scope>NUCLEOTIDE SEQUENCE</scope>
    <source>
        <strain evidence="6">MM50</strain>
    </source>
</reference>
<gene>
    <name evidence="3 6" type="primary">rimP</name>
    <name evidence="6" type="ORF">MM50RIKEN_00850</name>
</gene>